<sequence length="938" mass="99312">MRRARSRSLVAAASAATLLVTLAASAASAQEPAPSAEVACPTSPVPGFDLSTTESYPAQREVTATSPESAVTDLQLTVSPPPESGEITLTEVIPAEGPGGTAAATLSVTGEVSAGTYTATITAVTDDDPAAGDCVAAIEVMPLVPIGAVQGSIADDQTNFTSPLLGERVAVRGVVTQVTMEGNGAHGFFLQERAGETDGDPQSSDGVFIYNGDFTTLRTEVEGPARDQVGADWQVAIGDEIVLRGEVGQYFGMTQFGGGGSFVWEVTDTGLDVPSTVAIAEVDPPDDAADALRYFRRHLGMQLTVPAGAQVVNGRDVFSGTDAEVWAIRGDHPVAQREEPYSQRVFRDAHPLDNQPETAFDDGNGYRFVLGSFGVKGSTGDPDAVLAPARTFDTITEANRGGVYLSFGKYTVNVVDQLALDTSGPDPAANHPVEPADREREFDIAAYNVENLYDYRDNPNSGCDFPGNPGCFDEHGGSVTGPFDYVPDSDAEYQARLQRMAEQIRLDLHSPDIVMIQETEAQDVCTVAAAWTPETGAELGADRLECDLTNPGEANTRSDGRPDSLLELALVIAEQGGPEYQATFNLDSGDLRGITTAYLYRTDRVELLPAAAADPVLGADPQVAYDAEPLPYNTDVTNPKALNTRLPDHVADACTGSGPTQCDGVNVFSRAPQVALFRVWRGEPGLASWTDLYLVNNHQSAGPDRRVLQRTEQATYNARIAEAVLAADPAARVVVGGDLNVFPRPDDPFAPGTAIPGVGEGPSDQLAALYDSPLTNLYDTMVAEYPAIAYTFGFQGQAQTLDHLWVSPTLLAELLDARSAKINVDWPADARGEDPAYGRFGVSDHDPESARFTAEPTFTSVRALLSLLVTEESVPPSVSSPVSTLLTNAERLSQRGQSAAAGTLLETAAELVDRHGRLGTIDPEVAAALREELALLSP</sequence>
<feature type="signal peptide" evidence="2">
    <location>
        <begin position="1"/>
        <end position="29"/>
    </location>
</feature>
<keyword evidence="3" id="KW-0540">Nuclease</keyword>
<name>A0A895Y6G6_9ACTN</name>
<dbReference type="Proteomes" id="UP000662857">
    <property type="component" value="Chromosome"/>
</dbReference>
<dbReference type="PANTHER" id="PTHR42834">
    <property type="entry name" value="ENDONUCLEASE/EXONUCLEASE/PHOSPHATASE FAMILY PROTEIN (AFU_ORTHOLOGUE AFUA_3G09210)"/>
    <property type="match status" value="1"/>
</dbReference>
<dbReference type="SUPFAM" id="SSF56219">
    <property type="entry name" value="DNase I-like"/>
    <property type="match status" value="1"/>
</dbReference>
<evidence type="ECO:0000256" key="2">
    <source>
        <dbReference type="SAM" id="SignalP"/>
    </source>
</evidence>
<organism evidence="3 4">
    <name type="scientific">Natronosporangium hydrolyticum</name>
    <dbReference type="NCBI Taxonomy" id="2811111"/>
    <lineage>
        <taxon>Bacteria</taxon>
        <taxon>Bacillati</taxon>
        <taxon>Actinomycetota</taxon>
        <taxon>Actinomycetes</taxon>
        <taxon>Micromonosporales</taxon>
        <taxon>Micromonosporaceae</taxon>
        <taxon>Natronosporangium</taxon>
    </lineage>
</organism>
<keyword evidence="3" id="KW-0255">Endonuclease</keyword>
<keyword evidence="2" id="KW-0732">Signal</keyword>
<dbReference type="RefSeq" id="WP_239675425.1">
    <property type="nucleotide sequence ID" value="NZ_CP070499.1"/>
</dbReference>
<dbReference type="PANTHER" id="PTHR42834:SF1">
    <property type="entry name" value="ENDONUCLEASE_EXONUCLEASE_PHOSPHATASE FAMILY PROTEIN (AFU_ORTHOLOGUE AFUA_3G09210)"/>
    <property type="match status" value="1"/>
</dbReference>
<dbReference type="GO" id="GO:0004519">
    <property type="term" value="F:endonuclease activity"/>
    <property type="evidence" value="ECO:0007669"/>
    <property type="project" value="UniProtKB-KW"/>
</dbReference>
<evidence type="ECO:0000313" key="4">
    <source>
        <dbReference type="Proteomes" id="UP000662857"/>
    </source>
</evidence>
<dbReference type="EMBL" id="CP070499">
    <property type="protein sequence ID" value="QSB13347.1"/>
    <property type="molecule type" value="Genomic_DNA"/>
</dbReference>
<dbReference type="Gene3D" id="3.60.10.10">
    <property type="entry name" value="Endonuclease/exonuclease/phosphatase"/>
    <property type="match status" value="1"/>
</dbReference>
<keyword evidence="3" id="KW-0378">Hydrolase</keyword>
<protein>
    <submittedName>
        <fullName evidence="3">Endonuclease</fullName>
    </submittedName>
</protein>
<dbReference type="InterPro" id="IPR036691">
    <property type="entry name" value="Endo/exonu/phosph_ase_sf"/>
</dbReference>
<proteinExistence type="predicted"/>
<gene>
    <name evidence="3" type="ORF">JQS43_17165</name>
</gene>
<reference evidence="3" key="1">
    <citation type="submission" date="2021-02" db="EMBL/GenBank/DDBJ databases">
        <title>Natrosporangium hydrolyticum gen. nov., sp. nov, a haloalkaliphilic actinobacterium from a soda solonchak soil.</title>
        <authorList>
            <person name="Sorokin D.Y."/>
            <person name="Khijniak T.V."/>
            <person name="Zakharycheva A.P."/>
            <person name="Boueva O.V."/>
            <person name="Ariskina E.V."/>
            <person name="Hahnke R.L."/>
            <person name="Bunk B."/>
            <person name="Sproer C."/>
            <person name="Schumann P."/>
            <person name="Evtushenko L.I."/>
            <person name="Kublanov I.V."/>
        </authorList>
    </citation>
    <scope>NUCLEOTIDE SEQUENCE</scope>
    <source>
        <strain evidence="3">DSM 106523</strain>
    </source>
</reference>
<evidence type="ECO:0000256" key="1">
    <source>
        <dbReference type="SAM" id="MobiDB-lite"/>
    </source>
</evidence>
<keyword evidence="4" id="KW-1185">Reference proteome</keyword>
<feature type="region of interest" description="Disordered" evidence="1">
    <location>
        <begin position="30"/>
        <end position="58"/>
    </location>
</feature>
<accession>A0A895Y6G6</accession>
<feature type="compositionally biased region" description="Low complexity" evidence="1">
    <location>
        <begin position="30"/>
        <end position="39"/>
    </location>
</feature>
<dbReference type="AlphaFoldDB" id="A0A895Y6G6"/>
<dbReference type="CDD" id="cd04486">
    <property type="entry name" value="YhcR_OBF_like"/>
    <property type="match status" value="1"/>
</dbReference>
<evidence type="ECO:0000313" key="3">
    <source>
        <dbReference type="EMBL" id="QSB13347.1"/>
    </source>
</evidence>
<feature type="chain" id="PRO_5034227906" evidence="2">
    <location>
        <begin position="30"/>
        <end position="938"/>
    </location>
</feature>
<dbReference type="KEGG" id="nhy:JQS43_17165"/>